<protein>
    <recommendedName>
        <fullName evidence="5">RING-type domain-containing protein</fullName>
    </recommendedName>
</protein>
<dbReference type="InParanoid" id="A0A672JA12"/>
<dbReference type="Pfam" id="PF15227">
    <property type="entry name" value="zf-C3HC4_4"/>
    <property type="match status" value="1"/>
</dbReference>
<dbReference type="SUPFAM" id="SSF57850">
    <property type="entry name" value="RING/U-box"/>
    <property type="match status" value="1"/>
</dbReference>
<reference evidence="6" key="2">
    <citation type="submission" date="2025-08" db="UniProtKB">
        <authorList>
            <consortium name="Ensembl"/>
        </authorList>
    </citation>
    <scope>IDENTIFICATION</scope>
</reference>
<dbReference type="InterPro" id="IPR013083">
    <property type="entry name" value="Znf_RING/FYVE/PHD"/>
</dbReference>
<dbReference type="PANTHER" id="PTHR25465:SF5">
    <property type="entry name" value="E3 UBIQUITIN_ISG15 LIGASE TRIM25-RELATED"/>
    <property type="match status" value="1"/>
</dbReference>
<evidence type="ECO:0000256" key="1">
    <source>
        <dbReference type="ARBA" id="ARBA00022723"/>
    </source>
</evidence>
<evidence type="ECO:0000256" key="2">
    <source>
        <dbReference type="ARBA" id="ARBA00022771"/>
    </source>
</evidence>
<evidence type="ECO:0000259" key="5">
    <source>
        <dbReference type="PROSITE" id="PS50089"/>
    </source>
</evidence>
<reference evidence="6" key="3">
    <citation type="submission" date="2025-09" db="UniProtKB">
        <authorList>
            <consortium name="Ensembl"/>
        </authorList>
    </citation>
    <scope>IDENTIFICATION</scope>
</reference>
<organism evidence="6 7">
    <name type="scientific">Salarias fasciatus</name>
    <name type="common">Jewelled blenny</name>
    <name type="synonym">Blennius fasciatus</name>
    <dbReference type="NCBI Taxonomy" id="181472"/>
    <lineage>
        <taxon>Eukaryota</taxon>
        <taxon>Metazoa</taxon>
        <taxon>Chordata</taxon>
        <taxon>Craniata</taxon>
        <taxon>Vertebrata</taxon>
        <taxon>Euteleostomi</taxon>
        <taxon>Actinopterygii</taxon>
        <taxon>Neopterygii</taxon>
        <taxon>Teleostei</taxon>
        <taxon>Neoteleostei</taxon>
        <taxon>Acanthomorphata</taxon>
        <taxon>Ovalentaria</taxon>
        <taxon>Blenniimorphae</taxon>
        <taxon>Blenniiformes</taxon>
        <taxon>Blennioidei</taxon>
        <taxon>Blenniidae</taxon>
        <taxon>Salariinae</taxon>
        <taxon>Salarias</taxon>
    </lineage>
</organism>
<evidence type="ECO:0000256" key="3">
    <source>
        <dbReference type="ARBA" id="ARBA00022833"/>
    </source>
</evidence>
<dbReference type="InterPro" id="IPR051051">
    <property type="entry name" value="E3_ubiq-ligase_TRIM/RNF"/>
</dbReference>
<feature type="domain" description="RING-type" evidence="5">
    <location>
        <begin position="15"/>
        <end position="58"/>
    </location>
</feature>
<sequence length="115" mass="13036">MAQGGPQLDPERFSCSICLDLLKDPVTVSCGHSYCSSCINRHWDEEKIKGIYSCPQCREEFKSRPGLKKNILLAELVEDVKKQRESDWTMLLGGGVERKSCNNSHIHGHQQSREC</sequence>
<dbReference type="Ensembl" id="ENSSFAT00005052639.1">
    <property type="protein sequence ID" value="ENSSFAP00005050996.1"/>
    <property type="gene ID" value="ENSSFAG00005024557.1"/>
</dbReference>
<dbReference type="SMART" id="SM00184">
    <property type="entry name" value="RING"/>
    <property type="match status" value="1"/>
</dbReference>
<name>A0A672JA12_SALFA</name>
<evidence type="ECO:0000313" key="7">
    <source>
        <dbReference type="Proteomes" id="UP000472267"/>
    </source>
</evidence>
<accession>A0A672JA12</accession>
<dbReference type="InterPro" id="IPR017907">
    <property type="entry name" value="Znf_RING_CS"/>
</dbReference>
<dbReference type="OMA" id="NSHIHGH"/>
<dbReference type="Proteomes" id="UP000472267">
    <property type="component" value="Chromosome 3"/>
</dbReference>
<keyword evidence="1" id="KW-0479">Metal-binding</keyword>
<dbReference type="InterPro" id="IPR001841">
    <property type="entry name" value="Znf_RING"/>
</dbReference>
<evidence type="ECO:0000256" key="4">
    <source>
        <dbReference type="PROSITE-ProRule" id="PRU00175"/>
    </source>
</evidence>
<proteinExistence type="predicted"/>
<keyword evidence="7" id="KW-1185">Reference proteome</keyword>
<dbReference type="PROSITE" id="PS00518">
    <property type="entry name" value="ZF_RING_1"/>
    <property type="match status" value="1"/>
</dbReference>
<dbReference type="PROSITE" id="PS50089">
    <property type="entry name" value="ZF_RING_2"/>
    <property type="match status" value="1"/>
</dbReference>
<dbReference type="AlphaFoldDB" id="A0A672JA12"/>
<keyword evidence="2 4" id="KW-0863">Zinc-finger</keyword>
<dbReference type="Gene3D" id="3.30.40.10">
    <property type="entry name" value="Zinc/RING finger domain, C3HC4 (zinc finger)"/>
    <property type="match status" value="1"/>
</dbReference>
<dbReference type="PANTHER" id="PTHR25465">
    <property type="entry name" value="B-BOX DOMAIN CONTAINING"/>
    <property type="match status" value="1"/>
</dbReference>
<evidence type="ECO:0000313" key="6">
    <source>
        <dbReference type="Ensembl" id="ENSSFAP00005050996.1"/>
    </source>
</evidence>
<dbReference type="GO" id="GO:0008270">
    <property type="term" value="F:zinc ion binding"/>
    <property type="evidence" value="ECO:0007669"/>
    <property type="project" value="UniProtKB-KW"/>
</dbReference>
<keyword evidence="3" id="KW-0862">Zinc</keyword>
<reference evidence="6" key="1">
    <citation type="submission" date="2019-06" db="EMBL/GenBank/DDBJ databases">
        <authorList>
            <consortium name="Wellcome Sanger Institute Data Sharing"/>
        </authorList>
    </citation>
    <scope>NUCLEOTIDE SEQUENCE [LARGE SCALE GENOMIC DNA]</scope>
</reference>